<dbReference type="InterPro" id="IPR036291">
    <property type="entry name" value="NAD(P)-bd_dom_sf"/>
</dbReference>
<dbReference type="SUPFAM" id="SSF51735">
    <property type="entry name" value="NAD(P)-binding Rossmann-fold domains"/>
    <property type="match status" value="1"/>
</dbReference>
<evidence type="ECO:0000313" key="1">
    <source>
        <dbReference type="EMBL" id="KAF9512154.1"/>
    </source>
</evidence>
<dbReference type="AlphaFoldDB" id="A0A9P6DV02"/>
<reference evidence="1" key="1">
    <citation type="journal article" date="2020" name="Nat. Commun.">
        <title>Large-scale genome sequencing of mycorrhizal fungi provides insights into the early evolution of symbiotic traits.</title>
        <authorList>
            <person name="Miyauchi S."/>
            <person name="Kiss E."/>
            <person name="Kuo A."/>
            <person name="Drula E."/>
            <person name="Kohler A."/>
            <person name="Sanchez-Garcia M."/>
            <person name="Morin E."/>
            <person name="Andreopoulos B."/>
            <person name="Barry K.W."/>
            <person name="Bonito G."/>
            <person name="Buee M."/>
            <person name="Carver A."/>
            <person name="Chen C."/>
            <person name="Cichocki N."/>
            <person name="Clum A."/>
            <person name="Culley D."/>
            <person name="Crous P.W."/>
            <person name="Fauchery L."/>
            <person name="Girlanda M."/>
            <person name="Hayes R.D."/>
            <person name="Keri Z."/>
            <person name="LaButti K."/>
            <person name="Lipzen A."/>
            <person name="Lombard V."/>
            <person name="Magnuson J."/>
            <person name="Maillard F."/>
            <person name="Murat C."/>
            <person name="Nolan M."/>
            <person name="Ohm R.A."/>
            <person name="Pangilinan J."/>
            <person name="Pereira M.F."/>
            <person name="Perotto S."/>
            <person name="Peter M."/>
            <person name="Pfister S."/>
            <person name="Riley R."/>
            <person name="Sitrit Y."/>
            <person name="Stielow J.B."/>
            <person name="Szollosi G."/>
            <person name="Zifcakova L."/>
            <person name="Stursova M."/>
            <person name="Spatafora J.W."/>
            <person name="Tedersoo L."/>
            <person name="Vaario L.M."/>
            <person name="Yamada A."/>
            <person name="Yan M."/>
            <person name="Wang P."/>
            <person name="Xu J."/>
            <person name="Bruns T."/>
            <person name="Baldrian P."/>
            <person name="Vilgalys R."/>
            <person name="Dunand C."/>
            <person name="Henrissat B."/>
            <person name="Grigoriev I.V."/>
            <person name="Hibbett D."/>
            <person name="Nagy L.G."/>
            <person name="Martin F.M."/>
        </authorList>
    </citation>
    <scope>NUCLEOTIDE SEQUENCE</scope>
    <source>
        <strain evidence="1">UP504</strain>
    </source>
</reference>
<dbReference type="PANTHER" id="PTHR23406:SF34">
    <property type="entry name" value="NAD-DEPENDENT MALIC ENZYME, MITOCHONDRIAL"/>
    <property type="match status" value="1"/>
</dbReference>
<comment type="caution">
    <text evidence="1">The sequence shown here is derived from an EMBL/GenBank/DDBJ whole genome shotgun (WGS) entry which is preliminary data.</text>
</comment>
<evidence type="ECO:0000313" key="2">
    <source>
        <dbReference type="Proteomes" id="UP000886523"/>
    </source>
</evidence>
<dbReference type="GO" id="GO:0005829">
    <property type="term" value="C:cytosol"/>
    <property type="evidence" value="ECO:0007669"/>
    <property type="project" value="TreeGrafter"/>
</dbReference>
<dbReference type="Proteomes" id="UP000886523">
    <property type="component" value="Unassembled WGS sequence"/>
</dbReference>
<accession>A0A9P6DV02</accession>
<dbReference type="Gene3D" id="3.40.50.720">
    <property type="entry name" value="NAD(P)-binding Rossmann-like Domain"/>
    <property type="match status" value="1"/>
</dbReference>
<dbReference type="OrthoDB" id="5365701at2759"/>
<gene>
    <name evidence="1" type="ORF">BS47DRAFT_1394444</name>
</gene>
<keyword evidence="2" id="KW-1185">Reference proteome</keyword>
<proteinExistence type="predicted"/>
<dbReference type="PANTHER" id="PTHR23406">
    <property type="entry name" value="MALIC ENZYME-RELATED"/>
    <property type="match status" value="1"/>
</dbReference>
<protein>
    <submittedName>
        <fullName evidence="1">Uncharacterized protein</fullName>
    </submittedName>
</protein>
<dbReference type="GO" id="GO:0006108">
    <property type="term" value="P:malate metabolic process"/>
    <property type="evidence" value="ECO:0007669"/>
    <property type="project" value="TreeGrafter"/>
</dbReference>
<dbReference type="EMBL" id="MU128990">
    <property type="protein sequence ID" value="KAF9512154.1"/>
    <property type="molecule type" value="Genomic_DNA"/>
</dbReference>
<dbReference type="GO" id="GO:0005739">
    <property type="term" value="C:mitochondrion"/>
    <property type="evidence" value="ECO:0007669"/>
    <property type="project" value="TreeGrafter"/>
</dbReference>
<name>A0A9P6DV02_9AGAM</name>
<dbReference type="GO" id="GO:0004471">
    <property type="term" value="F:malate dehydrogenase (decarboxylating) (NAD+) activity"/>
    <property type="evidence" value="ECO:0007669"/>
    <property type="project" value="TreeGrafter"/>
</dbReference>
<organism evidence="1 2">
    <name type="scientific">Hydnum rufescens UP504</name>
    <dbReference type="NCBI Taxonomy" id="1448309"/>
    <lineage>
        <taxon>Eukaryota</taxon>
        <taxon>Fungi</taxon>
        <taxon>Dikarya</taxon>
        <taxon>Basidiomycota</taxon>
        <taxon>Agaricomycotina</taxon>
        <taxon>Agaricomycetes</taxon>
        <taxon>Cantharellales</taxon>
        <taxon>Hydnaceae</taxon>
        <taxon>Hydnum</taxon>
    </lineage>
</organism>
<sequence length="386" mass="43211">MQHHRKSHLLYNSEQRLRPSFPIQVYFEAVGAYTLTLPNVRHLEDLLAQAKAKGKDVGLVVVSDMGLIFFHHSDQGPFIAIGNQGVRRIEASRMISSLSNGWPPRTSTAKAVICTSVVFHPWKAGTLIVSSQLRWWSRSLEELARPQRWNRALTDPSAWCVRGSVENAQCFLKKYRDSHAIFNDDIQGAGVDALAALSAAIGVAKTKLWDECTMIYGGSHSNRYLRFHYSNGPTPGLGEHLRVSKASSERFWLINKRGLITEPLHAQAKVFAEVWMTLSTLVKPTFPFLIGPLTQAVSFTKELRGIHPKDANGWNREKALLGNTSPFDPVHMRNGKFCGLVKCIDISRIRARSAVHPTVDIQDFHLEIGRIMTQDMIVVGVKVIAE</sequence>